<keyword evidence="2" id="KW-0067">ATP-binding</keyword>
<dbReference type="SUPFAM" id="SSF52540">
    <property type="entry name" value="P-loop containing nucleoside triphosphate hydrolases"/>
    <property type="match status" value="1"/>
</dbReference>
<evidence type="ECO:0000313" key="2">
    <source>
        <dbReference type="EMBL" id="GES04601.1"/>
    </source>
</evidence>
<evidence type="ECO:0000259" key="1">
    <source>
        <dbReference type="SMART" id="SM00382"/>
    </source>
</evidence>
<comment type="caution">
    <text evidence="2">The sequence shown here is derived from an EMBL/GenBank/DDBJ whole genome shotgun (WGS) entry which is preliminary data.</text>
</comment>
<organism evidence="2 3">
    <name type="scientific">Acrocarpospora corrugata</name>
    <dbReference type="NCBI Taxonomy" id="35763"/>
    <lineage>
        <taxon>Bacteria</taxon>
        <taxon>Bacillati</taxon>
        <taxon>Actinomycetota</taxon>
        <taxon>Actinomycetes</taxon>
        <taxon>Streptosporangiales</taxon>
        <taxon>Streptosporangiaceae</taxon>
        <taxon>Acrocarpospora</taxon>
    </lineage>
</organism>
<dbReference type="GO" id="GO:0005524">
    <property type="term" value="F:ATP binding"/>
    <property type="evidence" value="ECO:0007669"/>
    <property type="project" value="UniProtKB-KW"/>
</dbReference>
<dbReference type="SMART" id="SM00382">
    <property type="entry name" value="AAA"/>
    <property type="match status" value="1"/>
</dbReference>
<protein>
    <submittedName>
        <fullName evidence="2">ATP-binding protein</fullName>
    </submittedName>
</protein>
<dbReference type="Gene3D" id="3.40.50.300">
    <property type="entry name" value="P-loop containing nucleotide triphosphate hydrolases"/>
    <property type="match status" value="1"/>
</dbReference>
<keyword evidence="3" id="KW-1185">Reference proteome</keyword>
<dbReference type="InterPro" id="IPR027417">
    <property type="entry name" value="P-loop_NTPase"/>
</dbReference>
<dbReference type="InterPro" id="IPR018647">
    <property type="entry name" value="SLFN_3-like_DNA/RNA_helicase"/>
</dbReference>
<evidence type="ECO:0000313" key="3">
    <source>
        <dbReference type="Proteomes" id="UP000334990"/>
    </source>
</evidence>
<dbReference type="RefSeq" id="WP_246239468.1">
    <property type="nucleotide sequence ID" value="NZ_BAAABN010000076.1"/>
</dbReference>
<keyword evidence="2" id="KW-0547">Nucleotide-binding</keyword>
<accession>A0A5M3WC04</accession>
<feature type="domain" description="AAA+ ATPase" evidence="1">
    <location>
        <begin position="260"/>
        <end position="389"/>
    </location>
</feature>
<gene>
    <name evidence="2" type="ORF">Acor_66690</name>
</gene>
<dbReference type="InterPro" id="IPR003593">
    <property type="entry name" value="AAA+_ATPase"/>
</dbReference>
<dbReference type="CDD" id="cd00009">
    <property type="entry name" value="AAA"/>
    <property type="match status" value="1"/>
</dbReference>
<reference evidence="2 3" key="1">
    <citation type="submission" date="2019-10" db="EMBL/GenBank/DDBJ databases">
        <title>Whole genome shotgun sequence of Acrocarpospora corrugata NBRC 13972.</title>
        <authorList>
            <person name="Ichikawa N."/>
            <person name="Kimura A."/>
            <person name="Kitahashi Y."/>
            <person name="Komaki H."/>
            <person name="Oguchi A."/>
        </authorList>
    </citation>
    <scope>NUCLEOTIDE SEQUENCE [LARGE SCALE GENOMIC DNA]</scope>
    <source>
        <strain evidence="2 3">NBRC 13972</strain>
    </source>
</reference>
<dbReference type="AlphaFoldDB" id="A0A5M3WC04"/>
<proteinExistence type="predicted"/>
<name>A0A5M3WC04_9ACTN</name>
<dbReference type="Proteomes" id="UP000334990">
    <property type="component" value="Unassembled WGS sequence"/>
</dbReference>
<dbReference type="EMBL" id="BLAD01000084">
    <property type="protein sequence ID" value="GES04601.1"/>
    <property type="molecule type" value="Genomic_DNA"/>
</dbReference>
<sequence length="617" mass="68689">MTALRLSVENLLASPNEAALAAAIAEHVRMTTGRGPSPAEVRSWQRSLPALARDLADAGLNKVEMLVEYKLPLTSRRADVVLAGVHPRTGADSYVVVELKQWSRAEPSEEGEHLVIVDGAPGGETLNPAEQVRRYCEYMRDFLGVLKDSPDAVHGAAYLHNAMDLDVDGLADQVRDDRSRLFTKQRRGEFLRYLGDRLADKSGADAADRLLHSAVAPSKQLMAYAAKEIREREQFTLLDEQQVAYELVMRAVVRARRTGTKQVVLVTGGPGSGKSVIALSLLGELYRQGRTALHATGSQSFTQTLRRYPGRGSTRIKNLFTYFNSFTDADPKDLEVLICDEAHRIRETSTNRFTPAAKRTGRSQLDELLSAARVPVFLLDQHQVVRPGEVGTVERIETLARAQGYEVHHVSLDEQFRCGGSRKYERWVLSLLGLADDAPRPWNGDDDFEVRLVGSPDELESELRRKSGTARMTAGFCWPWSDPLPNDTLVDDIVIGDWARPWNVKKDRSVGDAPPSMLWASEPGGFGQVGCVYTAQGFEYDWNGVILGPDLTVRDGRLVTVRSKNRDPAFKSRSVPDTDFDQLVRNVYKVLLTRGMRGTLIYAVDPDLQRYLATIMR</sequence>
<dbReference type="Pfam" id="PF09848">
    <property type="entry name" value="SLFN-g3_helicase"/>
    <property type="match status" value="1"/>
</dbReference>